<dbReference type="EMBL" id="DTGT01000307">
    <property type="protein sequence ID" value="HGH61548.1"/>
    <property type="molecule type" value="Genomic_DNA"/>
</dbReference>
<feature type="repeat" description="ANK" evidence="3">
    <location>
        <begin position="71"/>
        <end position="103"/>
    </location>
</feature>
<dbReference type="InterPro" id="IPR002110">
    <property type="entry name" value="Ankyrin_rpt"/>
</dbReference>
<dbReference type="Pfam" id="PF12796">
    <property type="entry name" value="Ank_2"/>
    <property type="match status" value="4"/>
</dbReference>
<feature type="repeat" description="ANK" evidence="3">
    <location>
        <begin position="104"/>
        <end position="136"/>
    </location>
</feature>
<dbReference type="Pfam" id="PF13637">
    <property type="entry name" value="Ank_4"/>
    <property type="match status" value="1"/>
</dbReference>
<dbReference type="SMART" id="SM00228">
    <property type="entry name" value="PDZ"/>
    <property type="match status" value="1"/>
</dbReference>
<feature type="repeat" description="ANK" evidence="3">
    <location>
        <begin position="569"/>
        <end position="601"/>
    </location>
</feature>
<feature type="repeat" description="ANK" evidence="3">
    <location>
        <begin position="602"/>
        <end position="634"/>
    </location>
</feature>
<dbReference type="PANTHER" id="PTHR23206">
    <property type="entry name" value="MASK PROTEIN"/>
    <property type="match status" value="1"/>
</dbReference>
<keyword evidence="2 3" id="KW-0040">ANK repeat</keyword>
<dbReference type="InterPro" id="IPR051631">
    <property type="entry name" value="Ankyrin-KH/SAM_domain"/>
</dbReference>
<dbReference type="SUPFAM" id="SSF50156">
    <property type="entry name" value="PDZ domain-like"/>
    <property type="match status" value="1"/>
</dbReference>
<protein>
    <submittedName>
        <fullName evidence="5">PDZ domain-containing protein</fullName>
    </submittedName>
</protein>
<sequence>MQTRHHGKERRDMPRIVKYSCVAMVLLVCFLSPVFAGLLEDELLEASEIGNTGRASQLIKKGANVNARDADGQTPLIKASANGHEKTVVELLNAGAHMQLFDKEGRTALIEAARNNRPAVVALLLEKGANIHTKDALGRDALMYACRVGSQEMVSKLVQWGANLNVSDNNNETGIIIACKQGHAPLVSYLLHAGAHVPAEGKLGSELLKACMRGDLGRVKTLLDQGADPDSATRHGNCSAVFVVSCLGYADVLDALIEKKARLTNKGDARQVFPSLIYAAKNGHLRVLEKLIREKTDLNGRDEDGDTALTLAAEKGHVDVIDFLTSHGANVNVANKAGESPLFLAADSGHKEAVRSLLEKKANPNSRDKRGRTPLIAASTIGDRDIVNALLERGAEVDAADEKGKTAVIEAVRHGHLEVLNLLLEKGAKPDKQMRENGWTALLEATKHNRVEEARSLLNHGASPDLKDRKGSGPLHYAAARNFKEILSLLLDTGAARDLRDSDGWTPLIAAASNGHQESVALLIEAGADVNAKTKKGISALMLASYDGYLPVVELLWEHGADINAVDDKGRSALFYTAAVNRVIVAKLLLEKGALPDLKDKDGITPLMVAVSNGHIDFIKLLLKNGADVNAKVRNVGTVLQLAEKLRKPEVVEILTRYVATGIAAVESQEEKGGYLGVDIRDVKEKDFKGLRLFGQGGAFVFRVLRYSPAWKAGVQPGDVILKCNDIEIASAARLKNLVHSYPPGKSVALTIWREGRMVNLTAEIGKVPGESSEEVYAAKEAPHSTIADLVRRLDAAPGDELVERPPTQLPNDRRYFVLSGVIETREGDIVICRARQGSFSAGPSVLGGKWAFNTKGMRDYVPRINQEVEVIGKIGAVIKGQLVIGAPVHVVVLDAEYIMADGQLYEKK</sequence>
<dbReference type="SMART" id="SM00248">
    <property type="entry name" value="ANK"/>
    <property type="match status" value="18"/>
</dbReference>
<dbReference type="Gene3D" id="2.30.42.10">
    <property type="match status" value="1"/>
</dbReference>
<evidence type="ECO:0000313" key="5">
    <source>
        <dbReference type="EMBL" id="HGH61548.1"/>
    </source>
</evidence>
<gene>
    <name evidence="5" type="ORF">ENV54_09650</name>
</gene>
<dbReference type="InterPro" id="IPR036034">
    <property type="entry name" value="PDZ_sf"/>
</dbReference>
<dbReference type="Gene3D" id="1.25.40.20">
    <property type="entry name" value="Ankyrin repeat-containing domain"/>
    <property type="match status" value="7"/>
</dbReference>
<feature type="repeat" description="ANK" evidence="3">
    <location>
        <begin position="170"/>
        <end position="202"/>
    </location>
</feature>
<dbReference type="SUPFAM" id="SSF48403">
    <property type="entry name" value="Ankyrin repeat"/>
    <property type="match status" value="2"/>
</dbReference>
<feature type="repeat" description="ANK" evidence="3">
    <location>
        <begin position="437"/>
        <end position="469"/>
    </location>
</feature>
<dbReference type="AlphaFoldDB" id="A0A7C4ASJ2"/>
<dbReference type="PROSITE" id="PS50297">
    <property type="entry name" value="ANK_REP_REGION"/>
    <property type="match status" value="12"/>
</dbReference>
<accession>A0A7C4ASJ2</accession>
<feature type="domain" description="PDZ" evidence="4">
    <location>
        <begin position="665"/>
        <end position="741"/>
    </location>
</feature>
<dbReference type="Pfam" id="PF13180">
    <property type="entry name" value="PDZ_2"/>
    <property type="match status" value="1"/>
</dbReference>
<feature type="repeat" description="ANK" evidence="3">
    <location>
        <begin position="304"/>
        <end position="336"/>
    </location>
</feature>
<feature type="repeat" description="ANK" evidence="3">
    <location>
        <begin position="337"/>
        <end position="369"/>
    </location>
</feature>
<feature type="repeat" description="ANK" evidence="3">
    <location>
        <begin position="470"/>
        <end position="502"/>
    </location>
</feature>
<feature type="repeat" description="ANK" evidence="3">
    <location>
        <begin position="370"/>
        <end position="402"/>
    </location>
</feature>
<evidence type="ECO:0000256" key="3">
    <source>
        <dbReference type="PROSITE-ProRule" id="PRU00023"/>
    </source>
</evidence>
<evidence type="ECO:0000256" key="1">
    <source>
        <dbReference type="ARBA" id="ARBA00022737"/>
    </source>
</evidence>
<dbReference type="PROSITE" id="PS50106">
    <property type="entry name" value="PDZ"/>
    <property type="match status" value="1"/>
</dbReference>
<keyword evidence="1" id="KW-0677">Repeat</keyword>
<dbReference type="Pfam" id="PF00023">
    <property type="entry name" value="Ank"/>
    <property type="match status" value="2"/>
</dbReference>
<feature type="repeat" description="ANK" evidence="3">
    <location>
        <begin position="137"/>
        <end position="169"/>
    </location>
</feature>
<dbReference type="PRINTS" id="PR01415">
    <property type="entry name" value="ANKYRIN"/>
</dbReference>
<dbReference type="GO" id="GO:0005737">
    <property type="term" value="C:cytoplasm"/>
    <property type="evidence" value="ECO:0007669"/>
    <property type="project" value="TreeGrafter"/>
</dbReference>
<evidence type="ECO:0000259" key="4">
    <source>
        <dbReference type="PROSITE" id="PS50106"/>
    </source>
</evidence>
<dbReference type="InterPro" id="IPR001478">
    <property type="entry name" value="PDZ"/>
</dbReference>
<evidence type="ECO:0000256" key="2">
    <source>
        <dbReference type="ARBA" id="ARBA00023043"/>
    </source>
</evidence>
<organism evidence="5">
    <name type="scientific">Desulfomonile tiedjei</name>
    <dbReference type="NCBI Taxonomy" id="2358"/>
    <lineage>
        <taxon>Bacteria</taxon>
        <taxon>Pseudomonadati</taxon>
        <taxon>Thermodesulfobacteriota</taxon>
        <taxon>Desulfomonilia</taxon>
        <taxon>Desulfomonilales</taxon>
        <taxon>Desulfomonilaceae</taxon>
        <taxon>Desulfomonile</taxon>
    </lineage>
</organism>
<comment type="caution">
    <text evidence="5">The sequence shown here is derived from an EMBL/GenBank/DDBJ whole genome shotgun (WGS) entry which is preliminary data.</text>
</comment>
<proteinExistence type="predicted"/>
<dbReference type="PANTHER" id="PTHR23206:SF7">
    <property type="entry name" value="PROTEIN KINASE DOMAIN-CONTAINING PROTEIN"/>
    <property type="match status" value="1"/>
</dbReference>
<dbReference type="InterPro" id="IPR036770">
    <property type="entry name" value="Ankyrin_rpt-contain_sf"/>
</dbReference>
<feature type="repeat" description="ANK" evidence="3">
    <location>
        <begin position="536"/>
        <end position="568"/>
    </location>
</feature>
<dbReference type="PROSITE" id="PS50088">
    <property type="entry name" value="ANK_REPEAT"/>
    <property type="match status" value="14"/>
</dbReference>
<name>A0A7C4ASJ2_9BACT</name>
<feature type="repeat" description="ANK" evidence="3">
    <location>
        <begin position="403"/>
        <end position="435"/>
    </location>
</feature>
<reference evidence="5" key="1">
    <citation type="journal article" date="2020" name="mSystems">
        <title>Genome- and Community-Level Interaction Insights into Carbon Utilization and Element Cycling Functions of Hydrothermarchaeota in Hydrothermal Sediment.</title>
        <authorList>
            <person name="Zhou Z."/>
            <person name="Liu Y."/>
            <person name="Xu W."/>
            <person name="Pan J."/>
            <person name="Luo Z.H."/>
            <person name="Li M."/>
        </authorList>
    </citation>
    <scope>NUCLEOTIDE SEQUENCE [LARGE SCALE GENOMIC DNA]</scope>
    <source>
        <strain evidence="5">SpSt-769</strain>
    </source>
</reference>
<feature type="repeat" description="ANK" evidence="3">
    <location>
        <begin position="503"/>
        <end position="535"/>
    </location>
</feature>